<dbReference type="AlphaFoldDB" id="A0A2T5PBU5"/>
<dbReference type="GO" id="GO:0032259">
    <property type="term" value="P:methylation"/>
    <property type="evidence" value="ECO:0007669"/>
    <property type="project" value="UniProtKB-KW"/>
</dbReference>
<dbReference type="FunFam" id="1.10.10.10:FF:000214">
    <property type="entry name" value="Methylated-DNA--protein-cysteine methyltransferase"/>
    <property type="match status" value="1"/>
</dbReference>
<keyword evidence="11" id="KW-0234">DNA repair</keyword>
<evidence type="ECO:0000256" key="6">
    <source>
        <dbReference type="ARBA" id="ARBA00022679"/>
    </source>
</evidence>
<evidence type="ECO:0000259" key="13">
    <source>
        <dbReference type="PROSITE" id="PS01124"/>
    </source>
</evidence>
<dbReference type="GO" id="GO:0003908">
    <property type="term" value="F:methylated-DNA-[protein]-cysteine S-methyltransferase activity"/>
    <property type="evidence" value="ECO:0007669"/>
    <property type="project" value="UniProtKB-EC"/>
</dbReference>
<evidence type="ECO:0000256" key="12">
    <source>
        <dbReference type="ARBA" id="ARBA00049348"/>
    </source>
</evidence>
<dbReference type="SMART" id="SM00342">
    <property type="entry name" value="HTH_ARAC"/>
    <property type="match status" value="1"/>
</dbReference>
<dbReference type="Proteomes" id="UP000244064">
    <property type="component" value="Unassembled WGS sequence"/>
</dbReference>
<dbReference type="SUPFAM" id="SSF46689">
    <property type="entry name" value="Homeodomain-like"/>
    <property type="match status" value="1"/>
</dbReference>
<dbReference type="InterPro" id="IPR036631">
    <property type="entry name" value="MGMT_N_sf"/>
</dbReference>
<dbReference type="InterPro" id="IPR036388">
    <property type="entry name" value="WH-like_DNA-bd_sf"/>
</dbReference>
<evidence type="ECO:0000256" key="8">
    <source>
        <dbReference type="ARBA" id="ARBA00023015"/>
    </source>
</evidence>
<dbReference type="SUPFAM" id="SSF46767">
    <property type="entry name" value="Methylated DNA-protein cysteine methyltransferase, C-terminal domain"/>
    <property type="match status" value="1"/>
</dbReference>
<evidence type="ECO:0000313" key="15">
    <source>
        <dbReference type="Proteomes" id="UP000244064"/>
    </source>
</evidence>
<comment type="cofactor">
    <cofactor evidence="2">
        <name>Zn(2+)</name>
        <dbReference type="ChEBI" id="CHEBI:29105"/>
    </cofactor>
</comment>
<comment type="catalytic activity">
    <reaction evidence="1">
        <text>a 4-O-methyl-thymidine in DNA + L-cysteinyl-[protein] = a thymidine in DNA + S-methyl-L-cysteinyl-[protein]</text>
        <dbReference type="Rhea" id="RHEA:53428"/>
        <dbReference type="Rhea" id="RHEA-COMP:10131"/>
        <dbReference type="Rhea" id="RHEA-COMP:10132"/>
        <dbReference type="Rhea" id="RHEA-COMP:13555"/>
        <dbReference type="Rhea" id="RHEA-COMP:13556"/>
        <dbReference type="ChEBI" id="CHEBI:29950"/>
        <dbReference type="ChEBI" id="CHEBI:82612"/>
        <dbReference type="ChEBI" id="CHEBI:137386"/>
        <dbReference type="ChEBI" id="CHEBI:137387"/>
        <dbReference type="EC" id="2.1.1.63"/>
    </reaction>
</comment>
<dbReference type="Pfam" id="PF01035">
    <property type="entry name" value="DNA_binding_1"/>
    <property type="match status" value="1"/>
</dbReference>
<dbReference type="GO" id="GO:0006281">
    <property type="term" value="P:DNA repair"/>
    <property type="evidence" value="ECO:0007669"/>
    <property type="project" value="UniProtKB-KW"/>
</dbReference>
<dbReference type="InterPro" id="IPR009057">
    <property type="entry name" value="Homeodomain-like_sf"/>
</dbReference>
<comment type="caution">
    <text evidence="14">The sequence shown here is derived from an EMBL/GenBank/DDBJ whole genome shotgun (WGS) entry which is preliminary data.</text>
</comment>
<dbReference type="Gene3D" id="1.10.10.10">
    <property type="entry name" value="Winged helix-like DNA-binding domain superfamily/Winged helix DNA-binding domain"/>
    <property type="match status" value="1"/>
</dbReference>
<dbReference type="RefSeq" id="WP_108106225.1">
    <property type="nucleotide sequence ID" value="NZ_QASN01000009.1"/>
</dbReference>
<dbReference type="InterPro" id="IPR036217">
    <property type="entry name" value="MethylDNA_cys_MeTrfase_DNAb"/>
</dbReference>
<dbReference type="InterPro" id="IPR035451">
    <property type="entry name" value="Ada-like_dom_sf"/>
</dbReference>
<dbReference type="Pfam" id="PF02805">
    <property type="entry name" value="Ada_Zn_binding"/>
    <property type="match status" value="1"/>
</dbReference>
<evidence type="ECO:0000256" key="5">
    <source>
        <dbReference type="ARBA" id="ARBA00022603"/>
    </source>
</evidence>
<dbReference type="CDD" id="cd06445">
    <property type="entry name" value="ATase"/>
    <property type="match status" value="1"/>
</dbReference>
<dbReference type="EC" id="2.1.1.63" evidence="4"/>
<reference evidence="14 15" key="1">
    <citation type="submission" date="2018-04" db="EMBL/GenBank/DDBJ databases">
        <title>Pseudomonas sp. nov., isolated from mangrove soil.</title>
        <authorList>
            <person name="Chen C."/>
        </authorList>
    </citation>
    <scope>NUCLEOTIDE SEQUENCE [LARGE SCALE GENOMIC DNA]</scope>
    <source>
        <strain evidence="14 15">TC-11</strain>
    </source>
</reference>
<keyword evidence="15" id="KW-1185">Reference proteome</keyword>
<evidence type="ECO:0000256" key="3">
    <source>
        <dbReference type="ARBA" id="ARBA00008711"/>
    </source>
</evidence>
<dbReference type="InterPro" id="IPR001497">
    <property type="entry name" value="MethylDNA_cys_MeTrfase_AS"/>
</dbReference>
<dbReference type="NCBIfam" id="NF011964">
    <property type="entry name" value="PRK15435.1"/>
    <property type="match status" value="1"/>
</dbReference>
<comment type="similarity">
    <text evidence="3">Belongs to the MGMT family.</text>
</comment>
<keyword evidence="5 14" id="KW-0489">Methyltransferase</keyword>
<feature type="domain" description="HTH araC/xylS-type" evidence="13">
    <location>
        <begin position="82"/>
        <end position="178"/>
    </location>
</feature>
<keyword evidence="10" id="KW-0804">Transcription</keyword>
<accession>A0A2T5PBU5</accession>
<dbReference type="PANTHER" id="PTHR10815:SF14">
    <property type="entry name" value="BIFUNCTIONAL TRANSCRIPTIONAL ACTIVATOR_DNA REPAIR ENZYME ADA"/>
    <property type="match status" value="1"/>
</dbReference>
<name>A0A2T5PBU5_9PSED</name>
<keyword evidence="7" id="KW-0227">DNA damage</keyword>
<dbReference type="PIRSF" id="PIRSF000409">
    <property type="entry name" value="Ada"/>
    <property type="match status" value="1"/>
</dbReference>
<dbReference type="Gene3D" id="3.30.160.70">
    <property type="entry name" value="Methylated DNA-protein cysteine methyltransferase domain"/>
    <property type="match status" value="1"/>
</dbReference>
<evidence type="ECO:0000256" key="2">
    <source>
        <dbReference type="ARBA" id="ARBA00001947"/>
    </source>
</evidence>
<dbReference type="InterPro" id="IPR014048">
    <property type="entry name" value="MethylDNA_cys_MeTrfase_DNA-bd"/>
</dbReference>
<keyword evidence="14" id="KW-0238">DNA-binding</keyword>
<dbReference type="InterPro" id="IPR018060">
    <property type="entry name" value="HTH_AraC"/>
</dbReference>
<dbReference type="PANTHER" id="PTHR10815">
    <property type="entry name" value="METHYLATED-DNA--PROTEIN-CYSTEINE METHYLTRANSFERASE"/>
    <property type="match status" value="1"/>
</dbReference>
<dbReference type="GO" id="GO:0043565">
    <property type="term" value="F:sequence-specific DNA binding"/>
    <property type="evidence" value="ECO:0007669"/>
    <property type="project" value="InterPro"/>
</dbReference>
<dbReference type="EMBL" id="QASN01000009">
    <property type="protein sequence ID" value="PTU75213.1"/>
    <property type="molecule type" value="Genomic_DNA"/>
</dbReference>
<dbReference type="NCBIfam" id="TIGR00589">
    <property type="entry name" value="ogt"/>
    <property type="match status" value="1"/>
</dbReference>
<evidence type="ECO:0000256" key="9">
    <source>
        <dbReference type="ARBA" id="ARBA00023159"/>
    </source>
</evidence>
<evidence type="ECO:0000256" key="1">
    <source>
        <dbReference type="ARBA" id="ARBA00001286"/>
    </source>
</evidence>
<dbReference type="Gene3D" id="3.40.10.10">
    <property type="entry name" value="DNA Methylphosphotriester Repair Domain"/>
    <property type="match status" value="1"/>
</dbReference>
<dbReference type="InterPro" id="IPR016221">
    <property type="entry name" value="Bifunct_regulatory_prot_Ada"/>
</dbReference>
<dbReference type="Gene3D" id="1.10.10.60">
    <property type="entry name" value="Homeodomain-like"/>
    <property type="match status" value="1"/>
</dbReference>
<dbReference type="SUPFAM" id="SSF57884">
    <property type="entry name" value="Ada DNA repair protein, N-terminal domain (N-Ada 10)"/>
    <property type="match status" value="1"/>
</dbReference>
<dbReference type="PROSITE" id="PS00374">
    <property type="entry name" value="MGMT"/>
    <property type="match status" value="1"/>
</dbReference>
<evidence type="ECO:0000256" key="7">
    <source>
        <dbReference type="ARBA" id="ARBA00022763"/>
    </source>
</evidence>
<evidence type="ECO:0000256" key="10">
    <source>
        <dbReference type="ARBA" id="ARBA00023163"/>
    </source>
</evidence>
<sequence length="349" mass="37460">MTRLQPVLPIEQDPRWQALQAAGPGAIPGGFVYASRGRGVYLWPGADECPPDPRDIEFFDSAELAEAAGYRPAAERGAECVARACRQIEQAPSEPSLATLAEAAGLSPWQFHRLFRRVTGVTPKGYARAWRARRLRLGLEQGAAVTEALYDAGFGSSSRLYEDAPGLLGMRPGEYREGGSGQRIRFAVGQCSLGAILVACSAKGVCAILLGDAPEPLVQQIQQRFSQAELVGADAEFEGWVAQVIGMVEAPGLGLQLPLDIRGSLFQQRVWQALQQIPPGTTASYQDIARQIGVPTASRAVAGACAANWLAVAIPCHRVVRADGGLSGYRWGVERKATLLRREQEEPGS</sequence>
<dbReference type="InterPro" id="IPR004026">
    <property type="entry name" value="Ada_DNA_repair_Zn-bd"/>
</dbReference>
<comment type="catalytic activity">
    <reaction evidence="12">
        <text>a 6-O-methyl-2'-deoxyguanosine in DNA + L-cysteinyl-[protein] = S-methyl-L-cysteinyl-[protein] + a 2'-deoxyguanosine in DNA</text>
        <dbReference type="Rhea" id="RHEA:24000"/>
        <dbReference type="Rhea" id="RHEA-COMP:10131"/>
        <dbReference type="Rhea" id="RHEA-COMP:10132"/>
        <dbReference type="Rhea" id="RHEA-COMP:11367"/>
        <dbReference type="Rhea" id="RHEA-COMP:11368"/>
        <dbReference type="ChEBI" id="CHEBI:29950"/>
        <dbReference type="ChEBI" id="CHEBI:82612"/>
        <dbReference type="ChEBI" id="CHEBI:85445"/>
        <dbReference type="ChEBI" id="CHEBI:85448"/>
        <dbReference type="EC" id="2.1.1.63"/>
    </reaction>
</comment>
<organism evidence="14 15">
    <name type="scientific">Pseudomonas mangrovi</name>
    <dbReference type="NCBI Taxonomy" id="2161748"/>
    <lineage>
        <taxon>Bacteria</taxon>
        <taxon>Pseudomonadati</taxon>
        <taxon>Pseudomonadota</taxon>
        <taxon>Gammaproteobacteria</taxon>
        <taxon>Pseudomonadales</taxon>
        <taxon>Pseudomonadaceae</taxon>
        <taxon>Pseudomonas</taxon>
    </lineage>
</organism>
<protein>
    <recommendedName>
        <fullName evidence="4">methylated-DNA--[protein]-cysteine S-methyltransferase</fullName>
        <ecNumber evidence="4">2.1.1.63</ecNumber>
    </recommendedName>
</protein>
<gene>
    <name evidence="14" type="ORF">DBO85_05895</name>
</gene>
<evidence type="ECO:0000313" key="14">
    <source>
        <dbReference type="EMBL" id="PTU75213.1"/>
    </source>
</evidence>
<keyword evidence="8" id="KW-0805">Transcription regulation</keyword>
<evidence type="ECO:0000256" key="4">
    <source>
        <dbReference type="ARBA" id="ARBA00011918"/>
    </source>
</evidence>
<evidence type="ECO:0000256" key="11">
    <source>
        <dbReference type="ARBA" id="ARBA00023204"/>
    </source>
</evidence>
<keyword evidence="9" id="KW-0010">Activator</keyword>
<dbReference type="PROSITE" id="PS01124">
    <property type="entry name" value="HTH_ARAC_FAMILY_2"/>
    <property type="match status" value="1"/>
</dbReference>
<keyword evidence="6 14" id="KW-0808">Transferase</keyword>
<dbReference type="GO" id="GO:0003700">
    <property type="term" value="F:DNA-binding transcription factor activity"/>
    <property type="evidence" value="ECO:0007669"/>
    <property type="project" value="InterPro"/>
</dbReference>
<dbReference type="OrthoDB" id="9802228at2"/>
<dbReference type="GO" id="GO:0008270">
    <property type="term" value="F:zinc ion binding"/>
    <property type="evidence" value="ECO:0007669"/>
    <property type="project" value="InterPro"/>
</dbReference>
<dbReference type="Pfam" id="PF12833">
    <property type="entry name" value="HTH_18"/>
    <property type="match status" value="1"/>
</dbReference>
<dbReference type="SUPFAM" id="SSF53155">
    <property type="entry name" value="Methylated DNA-protein cysteine methyltransferase domain"/>
    <property type="match status" value="1"/>
</dbReference>
<proteinExistence type="inferred from homology"/>